<proteinExistence type="predicted"/>
<feature type="transmembrane region" description="Helical" evidence="1">
    <location>
        <begin position="49"/>
        <end position="76"/>
    </location>
</feature>
<evidence type="ECO:0000313" key="2">
    <source>
        <dbReference type="EMBL" id="EKO39299.1"/>
    </source>
</evidence>
<name>K6GDY7_9BACT</name>
<feature type="transmembrane region" description="Helical" evidence="1">
    <location>
        <begin position="126"/>
        <end position="145"/>
    </location>
</feature>
<protein>
    <submittedName>
        <fullName evidence="2">Uncharacterized protein</fullName>
    </submittedName>
</protein>
<sequence length="181" mass="19704">MGRIILPGEAACRDQVVRIAANGGISTERLDPDAASKRLLRRGVYPSLAAVRLAVLFSSHLCFTVVFTLAAAGLLYSSRLEHAPDFTMALGRLLRDSEIVLLAGYLVSPATMLLCLLFSGIDLGRLQALGIFESIAFISLFGASWQAAGAFQIFAPAIALWIWTGLYGYIASTRWQRRRRG</sequence>
<evidence type="ECO:0000256" key="1">
    <source>
        <dbReference type="SAM" id="Phobius"/>
    </source>
</evidence>
<feature type="transmembrane region" description="Helical" evidence="1">
    <location>
        <begin position="99"/>
        <end position="119"/>
    </location>
</feature>
<dbReference type="EMBL" id="ALAO01000155">
    <property type="protein sequence ID" value="EKO39299.1"/>
    <property type="molecule type" value="Genomic_DNA"/>
</dbReference>
<gene>
    <name evidence="2" type="ORF">B193_1981</name>
</gene>
<reference evidence="2 3" key="1">
    <citation type="submission" date="2012-07" db="EMBL/GenBank/DDBJ databases">
        <title>Draft genome sequence of Desulfovibrio magneticus str. Maddingley MBC34 obtained from a metagenomic sequence of a methanogenic enrichment isolated from coal-seam formation water in Victoria, Australia.</title>
        <authorList>
            <person name="Greenfield P."/>
            <person name="Hendry P."/>
            <person name="Li D."/>
            <person name="Rosewarne C.P."/>
            <person name="Tran-Dinh N."/>
            <person name="Elbourne L.D.H."/>
            <person name="Paulsen I.T."/>
            <person name="Midgley D.J."/>
        </authorList>
    </citation>
    <scope>NUCLEOTIDE SEQUENCE [LARGE SCALE GENOMIC DNA]</scope>
    <source>
        <strain evidence="3">Maddingley MBC34</strain>
    </source>
</reference>
<keyword evidence="1" id="KW-0472">Membrane</keyword>
<evidence type="ECO:0000313" key="3">
    <source>
        <dbReference type="Proteomes" id="UP000006272"/>
    </source>
</evidence>
<keyword evidence="1" id="KW-1133">Transmembrane helix</keyword>
<organism evidence="2 3">
    <name type="scientific">Solidesulfovibrio magneticus str. Maddingley MBC34</name>
    <dbReference type="NCBI Taxonomy" id="1206767"/>
    <lineage>
        <taxon>Bacteria</taxon>
        <taxon>Pseudomonadati</taxon>
        <taxon>Thermodesulfobacteriota</taxon>
        <taxon>Desulfovibrionia</taxon>
        <taxon>Desulfovibrionales</taxon>
        <taxon>Desulfovibrionaceae</taxon>
        <taxon>Solidesulfovibrio</taxon>
    </lineage>
</organism>
<dbReference type="AlphaFoldDB" id="K6GDY7"/>
<comment type="caution">
    <text evidence="2">The sequence shown here is derived from an EMBL/GenBank/DDBJ whole genome shotgun (WGS) entry which is preliminary data.</text>
</comment>
<accession>K6GDY7</accession>
<dbReference type="Proteomes" id="UP000006272">
    <property type="component" value="Unassembled WGS sequence"/>
</dbReference>
<feature type="transmembrane region" description="Helical" evidence="1">
    <location>
        <begin position="151"/>
        <end position="170"/>
    </location>
</feature>
<keyword evidence="1" id="KW-0812">Transmembrane</keyword>